<evidence type="ECO:0000313" key="2">
    <source>
        <dbReference type="Proteomes" id="UP000054630"/>
    </source>
</evidence>
<proteinExistence type="predicted"/>
<accession>A0A0V0RDS1</accession>
<reference evidence="1 2" key="1">
    <citation type="submission" date="2015-01" db="EMBL/GenBank/DDBJ databases">
        <title>Evolution of Trichinella species and genotypes.</title>
        <authorList>
            <person name="Korhonen P.K."/>
            <person name="Edoardo P."/>
            <person name="Giuseppe L.R."/>
            <person name="Gasser R.B."/>
        </authorList>
    </citation>
    <scope>NUCLEOTIDE SEQUENCE [LARGE SCALE GENOMIC DNA]</scope>
    <source>
        <strain evidence="1">ISS37</strain>
    </source>
</reference>
<comment type="caution">
    <text evidence="1">The sequence shown here is derived from an EMBL/GenBank/DDBJ whole genome shotgun (WGS) entry which is preliminary data.</text>
</comment>
<protein>
    <submittedName>
        <fullName evidence="1">Uncharacterized protein</fullName>
    </submittedName>
</protein>
<name>A0A0V0RDS1_9BILA</name>
<evidence type="ECO:0000313" key="1">
    <source>
        <dbReference type="EMBL" id="KRX12572.1"/>
    </source>
</evidence>
<organism evidence="1 2">
    <name type="scientific">Trichinella nelsoni</name>
    <dbReference type="NCBI Taxonomy" id="6336"/>
    <lineage>
        <taxon>Eukaryota</taxon>
        <taxon>Metazoa</taxon>
        <taxon>Ecdysozoa</taxon>
        <taxon>Nematoda</taxon>
        <taxon>Enoplea</taxon>
        <taxon>Dorylaimia</taxon>
        <taxon>Trichinellida</taxon>
        <taxon>Trichinellidae</taxon>
        <taxon>Trichinella</taxon>
    </lineage>
</organism>
<dbReference type="AlphaFoldDB" id="A0A0V0RDS1"/>
<keyword evidence="2" id="KW-1185">Reference proteome</keyword>
<gene>
    <name evidence="1" type="ORF">T07_3406</name>
</gene>
<dbReference type="Proteomes" id="UP000054630">
    <property type="component" value="Unassembled WGS sequence"/>
</dbReference>
<sequence length="258" mass="29530">MYNNIECNVSQKCQRQIFLRPTRSSRNRLIRRVLFGNNGRRELKETPSSNRKIPCQEIMFSRLRGQILDAMRSERVAVAVERAQSLFDVVFSAVVALRRSSKTASSGMLLVNPFVSLIGGETHDDCFPIVVTHVALLITSLTRMLASITFALNERRNQNGNFGSKLLTTGEDPRLLIFQFLWRNHMDEPHRARCFSIFSPWCMCMNRVLGINCPYEYFLIVMQWWNGLGSLSIVESKRSPSREANQIDEMEDSAMATA</sequence>
<dbReference type="EMBL" id="JYDL01000330">
    <property type="protein sequence ID" value="KRX12572.1"/>
    <property type="molecule type" value="Genomic_DNA"/>
</dbReference>